<dbReference type="Proteomes" id="UP000075304">
    <property type="component" value="Unassembled WGS sequence"/>
</dbReference>
<dbReference type="Proteomes" id="UP000075288">
    <property type="component" value="Unassembled WGS sequence"/>
</dbReference>
<gene>
    <name evidence="1" type="ORF">B4098_2570</name>
    <name evidence="2" type="ORF">B4099_2836</name>
</gene>
<evidence type="ECO:0000313" key="2">
    <source>
        <dbReference type="EMBL" id="KYC62572.1"/>
    </source>
</evidence>
<dbReference type="PATRIC" id="fig|1398.25.peg.1001"/>
<dbReference type="AlphaFoldDB" id="A0A150JZD7"/>
<accession>A0A150JZD7</accession>
<evidence type="ECO:0000313" key="1">
    <source>
        <dbReference type="EMBL" id="KYC59329.1"/>
    </source>
</evidence>
<evidence type="ECO:0000313" key="4">
    <source>
        <dbReference type="Proteomes" id="UP000075304"/>
    </source>
</evidence>
<evidence type="ECO:0000313" key="3">
    <source>
        <dbReference type="Proteomes" id="UP000075288"/>
    </source>
</evidence>
<sequence length="45" mass="5286">MQYHIVIIIMKKKKIVKQMTQNGRNLAKKDGFSRYRQNHPVISSG</sequence>
<dbReference type="EMBL" id="LQYI01000122">
    <property type="protein sequence ID" value="KYC62572.1"/>
    <property type="molecule type" value="Genomic_DNA"/>
</dbReference>
<proteinExistence type="predicted"/>
<comment type="caution">
    <text evidence="2">The sequence shown here is derived from an EMBL/GenBank/DDBJ whole genome shotgun (WGS) entry which is preliminary data.</text>
</comment>
<name>A0A150JZD7_HEYCO</name>
<dbReference type="EMBL" id="LQYG01000113">
    <property type="protein sequence ID" value="KYC59329.1"/>
    <property type="molecule type" value="Genomic_DNA"/>
</dbReference>
<organism evidence="2 4">
    <name type="scientific">Heyndrickxia coagulans</name>
    <name type="common">Weizmannia coagulans</name>
    <dbReference type="NCBI Taxonomy" id="1398"/>
    <lineage>
        <taxon>Bacteria</taxon>
        <taxon>Bacillati</taxon>
        <taxon>Bacillota</taxon>
        <taxon>Bacilli</taxon>
        <taxon>Bacillales</taxon>
        <taxon>Bacillaceae</taxon>
        <taxon>Heyndrickxia</taxon>
    </lineage>
</organism>
<reference evidence="3 4" key="1">
    <citation type="submission" date="2016-01" db="EMBL/GenBank/DDBJ databases">
        <title>Genome Sequences of Twelve Sporeforming Bacillus Species Isolated from Foods.</title>
        <authorList>
            <person name="Berendsen E.M."/>
            <person name="Wells-Bennik M.H."/>
            <person name="Krawcyk A.O."/>
            <person name="De Jong A."/>
            <person name="Holsappel S."/>
            <person name="Eijlander R.T."/>
            <person name="Kuipers O.P."/>
        </authorList>
    </citation>
    <scope>NUCLEOTIDE SEQUENCE [LARGE SCALE GENOMIC DNA]</scope>
    <source>
        <strain evidence="1 3">B4098</strain>
        <strain evidence="2 4">B4099</strain>
    </source>
</reference>
<protein>
    <submittedName>
        <fullName evidence="2">Uncharacterized protein</fullName>
    </submittedName>
</protein>